<dbReference type="InterPro" id="IPR033593">
    <property type="entry name" value="N-RASSF"/>
</dbReference>
<name>A0A0V0J962_SCHSO</name>
<keyword evidence="1" id="KW-0175">Coiled coil</keyword>
<dbReference type="PANTHER" id="PTHR15286:SF6">
    <property type="entry name" value="GH01133P"/>
    <property type="match status" value="1"/>
</dbReference>
<accession>A0A0V0J962</accession>
<dbReference type="PANTHER" id="PTHR15286">
    <property type="entry name" value="RAS-ASSOCIATING DOMAIN CONTAINING PROTEIN"/>
    <property type="match status" value="1"/>
</dbReference>
<evidence type="ECO:0000256" key="2">
    <source>
        <dbReference type="SAM" id="MobiDB-lite"/>
    </source>
</evidence>
<feature type="coiled-coil region" evidence="1">
    <location>
        <begin position="225"/>
        <end position="266"/>
    </location>
</feature>
<dbReference type="InterPro" id="IPR029071">
    <property type="entry name" value="Ubiquitin-like_domsf"/>
</dbReference>
<evidence type="ECO:0000313" key="3">
    <source>
        <dbReference type="EMBL" id="JAP61741.1"/>
    </source>
</evidence>
<proteinExistence type="predicted"/>
<dbReference type="SUPFAM" id="SSF54236">
    <property type="entry name" value="Ubiquitin-like"/>
    <property type="match status" value="1"/>
</dbReference>
<sequence length="329" mass="36421">MELKVWFDGMPRVVGNVVGTTTAEEVVRALTESLKLADAYSLLAYWNGNEIHLSPSEKPLSFINRLGDHPKQFEFVLRPIEMYPKTPSDLKARPRTLDYPATPDSIIRKPTTRSVTSTPTQFIPPSRHAARQPPPVISEQAHLQDQLTKQEQELDLNRIKLSQLDNEVARLEAISALTGGNKSVEKADDGRPSSDGDIRDDFKDAPIGPAFELAQLAAVDWNSQMEEQNTRHRNLLADLAEYQSRLQNLDQTLSNTRSNLTCLESELAQELTRLLESLDSAITQRRDFLASATATGGVTNTSTSLTTTITTSTPACTSPPLNLRDGLMI</sequence>
<feature type="region of interest" description="Disordered" evidence="2">
    <location>
        <begin position="87"/>
        <end position="134"/>
    </location>
</feature>
<dbReference type="EMBL" id="GEEE01022968">
    <property type="protein sequence ID" value="JAP40257.1"/>
    <property type="molecule type" value="Transcribed_RNA"/>
</dbReference>
<feature type="region of interest" description="Disordered" evidence="2">
    <location>
        <begin position="182"/>
        <end position="204"/>
    </location>
</feature>
<organism evidence="3">
    <name type="scientific">Schistocephalus solidus</name>
    <name type="common">Tapeworm</name>
    <dbReference type="NCBI Taxonomy" id="70667"/>
    <lineage>
        <taxon>Eukaryota</taxon>
        <taxon>Metazoa</taxon>
        <taxon>Spiralia</taxon>
        <taxon>Lophotrochozoa</taxon>
        <taxon>Platyhelminthes</taxon>
        <taxon>Cestoda</taxon>
        <taxon>Eucestoda</taxon>
        <taxon>Diphyllobothriidea</taxon>
        <taxon>Diphyllobothriidae</taxon>
        <taxon>Schistocephalus</taxon>
    </lineage>
</organism>
<reference evidence="3" key="1">
    <citation type="submission" date="2016-01" db="EMBL/GenBank/DDBJ databases">
        <title>Reference transcriptome for the parasite Schistocephalus solidus: insights into the molecular evolution of parasitism.</title>
        <authorList>
            <person name="Hebert F.O."/>
            <person name="Grambauer S."/>
            <person name="Barber I."/>
            <person name="Landry C.R."/>
            <person name="Aubin-Horth N."/>
        </authorList>
    </citation>
    <scope>NUCLEOTIDE SEQUENCE</scope>
</reference>
<feature type="compositionally biased region" description="Polar residues" evidence="2">
    <location>
        <begin position="112"/>
        <end position="123"/>
    </location>
</feature>
<dbReference type="EMBL" id="GEEE01017586">
    <property type="protein sequence ID" value="JAP45639.1"/>
    <property type="molecule type" value="Transcribed_RNA"/>
</dbReference>
<evidence type="ECO:0000256" key="1">
    <source>
        <dbReference type="SAM" id="Coils"/>
    </source>
</evidence>
<feature type="compositionally biased region" description="Basic and acidic residues" evidence="2">
    <location>
        <begin position="183"/>
        <end position="204"/>
    </location>
</feature>
<dbReference type="EMBL" id="GEEE01001484">
    <property type="protein sequence ID" value="JAP61741.1"/>
    <property type="molecule type" value="Transcribed_RNA"/>
</dbReference>
<gene>
    <name evidence="3" type="primary">RASF8</name>
    <name evidence="3" type="ORF">TR146190</name>
</gene>
<dbReference type="AlphaFoldDB" id="A0A0V0J962"/>
<protein>
    <submittedName>
        <fullName evidence="3">Ras association domain-containing protein 8</fullName>
    </submittedName>
</protein>
<dbReference type="Gene3D" id="3.10.20.90">
    <property type="entry name" value="Phosphatidylinositol 3-kinase Catalytic Subunit, Chain A, domain 1"/>
    <property type="match status" value="1"/>
</dbReference>